<dbReference type="EMBL" id="DVJO01000070">
    <property type="protein sequence ID" value="HIS82606.1"/>
    <property type="molecule type" value="Genomic_DNA"/>
</dbReference>
<reference evidence="1" key="1">
    <citation type="submission" date="2020-10" db="EMBL/GenBank/DDBJ databases">
        <authorList>
            <person name="Gilroy R."/>
        </authorList>
    </citation>
    <scope>NUCLEOTIDE SEQUENCE</scope>
    <source>
        <strain evidence="1">CHK152-2994</strain>
    </source>
</reference>
<gene>
    <name evidence="1" type="ORF">IAD41_03245</name>
</gene>
<proteinExistence type="predicted"/>
<reference evidence="1" key="2">
    <citation type="journal article" date="2021" name="PeerJ">
        <title>Extensive microbial diversity within the chicken gut microbiome revealed by metagenomics and culture.</title>
        <authorList>
            <person name="Gilroy R."/>
            <person name="Ravi A."/>
            <person name="Getino M."/>
            <person name="Pursley I."/>
            <person name="Horton D.L."/>
            <person name="Alikhan N.F."/>
            <person name="Baker D."/>
            <person name="Gharbi K."/>
            <person name="Hall N."/>
            <person name="Watson M."/>
            <person name="Adriaenssens E.M."/>
            <person name="Foster-Nyarko E."/>
            <person name="Jarju S."/>
            <person name="Secka A."/>
            <person name="Antonio M."/>
            <person name="Oren A."/>
            <person name="Chaudhuri R.R."/>
            <person name="La Ragione R."/>
            <person name="Hildebrand F."/>
            <person name="Pallen M.J."/>
        </authorList>
    </citation>
    <scope>NUCLEOTIDE SEQUENCE</scope>
    <source>
        <strain evidence="1">CHK152-2994</strain>
    </source>
</reference>
<dbReference type="AlphaFoldDB" id="A0A9D1FWB2"/>
<comment type="caution">
    <text evidence="1">The sequence shown here is derived from an EMBL/GenBank/DDBJ whole genome shotgun (WGS) entry which is preliminary data.</text>
</comment>
<evidence type="ECO:0000313" key="1">
    <source>
        <dbReference type="EMBL" id="HIS82606.1"/>
    </source>
</evidence>
<accession>A0A9D1FWB2</accession>
<organism evidence="1 2">
    <name type="scientific">Candidatus Scatenecus faecavium</name>
    <dbReference type="NCBI Taxonomy" id="2840915"/>
    <lineage>
        <taxon>Bacteria</taxon>
        <taxon>Candidatus Scatenecus</taxon>
    </lineage>
</organism>
<sequence length="126" mass="14181">MLDISAYTSTTAKDVLVYTISGFKFEILYDGVSRFLIVLADINGDKGPNIAGRDLFQFFLTQDGKLYPMNGIAYMEYQGVTKRPSHIYWVDNPLYCGSLDKSKNPDSIQGRGCAARIIESGWKMNY</sequence>
<protein>
    <submittedName>
        <fullName evidence="1">Uncharacterized protein</fullName>
    </submittedName>
</protein>
<name>A0A9D1FWB2_9BACT</name>
<dbReference type="Proteomes" id="UP000824139">
    <property type="component" value="Unassembled WGS sequence"/>
</dbReference>
<evidence type="ECO:0000313" key="2">
    <source>
        <dbReference type="Proteomes" id="UP000824139"/>
    </source>
</evidence>